<comment type="caution">
    <text evidence="1">The sequence shown here is derived from an EMBL/GenBank/DDBJ whole genome shotgun (WGS) entry which is preliminary data.</text>
</comment>
<dbReference type="AlphaFoldDB" id="A0A4Y2C4H9"/>
<dbReference type="GO" id="GO:0005657">
    <property type="term" value="C:replication fork"/>
    <property type="evidence" value="ECO:0007669"/>
    <property type="project" value="TreeGrafter"/>
</dbReference>
<evidence type="ECO:0000313" key="2">
    <source>
        <dbReference type="Proteomes" id="UP000499080"/>
    </source>
</evidence>
<organism evidence="1 2">
    <name type="scientific">Araneus ventricosus</name>
    <name type="common">Orbweaver spider</name>
    <name type="synonym">Epeira ventricosa</name>
    <dbReference type="NCBI Taxonomy" id="182803"/>
    <lineage>
        <taxon>Eukaryota</taxon>
        <taxon>Metazoa</taxon>
        <taxon>Ecdysozoa</taxon>
        <taxon>Arthropoda</taxon>
        <taxon>Chelicerata</taxon>
        <taxon>Arachnida</taxon>
        <taxon>Araneae</taxon>
        <taxon>Araneomorphae</taxon>
        <taxon>Entelegynae</taxon>
        <taxon>Araneoidea</taxon>
        <taxon>Araneidae</taxon>
        <taxon>Araneus</taxon>
    </lineage>
</organism>
<accession>A0A4Y2C4H9</accession>
<reference evidence="1 2" key="1">
    <citation type="journal article" date="2019" name="Sci. Rep.">
        <title>Orb-weaving spider Araneus ventricosus genome elucidates the spidroin gene catalogue.</title>
        <authorList>
            <person name="Kono N."/>
            <person name="Nakamura H."/>
            <person name="Ohtoshi R."/>
            <person name="Moran D.A.P."/>
            <person name="Shinohara A."/>
            <person name="Yoshida Y."/>
            <person name="Fujiwara M."/>
            <person name="Mori M."/>
            <person name="Tomita M."/>
            <person name="Arakawa K."/>
        </authorList>
    </citation>
    <scope>NUCLEOTIDE SEQUENCE [LARGE SCALE GENOMIC DNA]</scope>
</reference>
<evidence type="ECO:0000313" key="1">
    <source>
        <dbReference type="EMBL" id="GBL99258.1"/>
    </source>
</evidence>
<proteinExistence type="predicted"/>
<dbReference type="GO" id="GO:0006260">
    <property type="term" value="P:DNA replication"/>
    <property type="evidence" value="ECO:0007669"/>
    <property type="project" value="TreeGrafter"/>
</dbReference>
<dbReference type="PANTHER" id="PTHR23274:SF51">
    <property type="entry name" value="OS03G0423850 PROTEIN"/>
    <property type="match status" value="1"/>
</dbReference>
<sequence length="136" mass="15299">MPNIIEATIKTGYAAGEDVFIPRMQIIPSDFPFQFKHIQFTVRLSFAMNINKAQEQSLKDGGLDLHKPRFSHVQLYVGCSRVGKADNLYILAPNGRTTNIFYPEAQQRNILSKKRKHLCCDNSGGKNEATCQCHVG</sequence>
<dbReference type="PANTHER" id="PTHR23274">
    <property type="entry name" value="DNA HELICASE-RELATED"/>
    <property type="match status" value="1"/>
</dbReference>
<dbReference type="OrthoDB" id="6428367at2759"/>
<dbReference type="Proteomes" id="UP000499080">
    <property type="component" value="Unassembled WGS sequence"/>
</dbReference>
<name>A0A4Y2C4H9_ARAVE</name>
<keyword evidence="2" id="KW-1185">Reference proteome</keyword>
<gene>
    <name evidence="1" type="ORF">AVEN_177300_1</name>
</gene>
<protein>
    <recommendedName>
        <fullName evidence="3">ATP-dependent DNA helicase PIF1</fullName>
    </recommendedName>
</protein>
<evidence type="ECO:0008006" key="3">
    <source>
        <dbReference type="Google" id="ProtNLM"/>
    </source>
</evidence>
<dbReference type="EMBL" id="BGPR01000147">
    <property type="protein sequence ID" value="GBL99258.1"/>
    <property type="molecule type" value="Genomic_DNA"/>
</dbReference>